<reference evidence="2 3" key="1">
    <citation type="submission" date="2019-07" db="EMBL/GenBank/DDBJ databases">
        <title>Whole genome shotgun sequence of Swaminathania salitolerans NBRC 104436.</title>
        <authorList>
            <person name="Hosoyama A."/>
            <person name="Uohara A."/>
            <person name="Ohji S."/>
            <person name="Ichikawa N."/>
        </authorList>
    </citation>
    <scope>NUCLEOTIDE SEQUENCE [LARGE SCALE GENOMIC DNA]</scope>
    <source>
        <strain evidence="2 3">NBRC 104436</strain>
    </source>
</reference>
<comment type="caution">
    <text evidence="2">The sequence shown here is derived from an EMBL/GenBank/DDBJ whole genome shotgun (WGS) entry which is preliminary data.</text>
</comment>
<evidence type="ECO:0000313" key="2">
    <source>
        <dbReference type="EMBL" id="GEL01105.1"/>
    </source>
</evidence>
<dbReference type="EMBL" id="BJVC01000001">
    <property type="protein sequence ID" value="GEL01105.1"/>
    <property type="molecule type" value="Genomic_DNA"/>
</dbReference>
<name>A0A511BLI0_9PROT</name>
<dbReference type="RefSeq" id="WP_147092120.1">
    <property type="nucleotide sequence ID" value="NZ_BJVC01000001.1"/>
</dbReference>
<dbReference type="Pfam" id="PF04185">
    <property type="entry name" value="Phosphoesterase"/>
    <property type="match status" value="1"/>
</dbReference>
<dbReference type="Gene3D" id="3.40.720.10">
    <property type="entry name" value="Alkaline Phosphatase, subunit A"/>
    <property type="match status" value="2"/>
</dbReference>
<sequence>MFRPHCARFPLTLGSLALGYLALGSLALGALALGFPALTPAFAAAPTRTPIKHLVVIFDENVSFDHYFATYPQAANPEGEPVFLPALGTPAANTLLRSNLLRTNPNTNPANGPDAALPFRLDRSQASTADQNHGYTAEQLAYHGGKADLFPLHTGNGSPGGVGAFATRGQVMGYYDGNTVTALWRYAQRFAMSDNSFTDTYGPSTPGAIEIVSGQTNGLHIKASSQKNATRDAPSPFIADGQGGLTMINDIDPAGDVCSLPGEQVWMEGRNIGDLLTARGVSWGGFMAGFDLSRHNPNGSTGCQRATYSPVVAQTIVDYIAHHNWFQYYPSTANPQHLRPSGVAAIGQTTGIDGKTRDPANHQYDLEDFFAATRAGHMPAVSFLKLPAYQDAHAGYSDPLDEQEGVVRLVNFIQSRPEWKDTAIIVAYDDSDGWYDHAFVTPDHSSRDAEADQLDAPGICGAHPAPAGLKGKPVNGRCGPGTRTPLLVISPWARRNAIDHTLLTQSSVLRFIENNWLEGTRIGGGSFDADAHDLDGLFDFDAPPRTEPLYLDPKDGAILGKAPDNP</sequence>
<protein>
    <submittedName>
        <fullName evidence="2">Phospholipase C</fullName>
    </submittedName>
</protein>
<evidence type="ECO:0000256" key="1">
    <source>
        <dbReference type="ARBA" id="ARBA00022801"/>
    </source>
</evidence>
<dbReference type="AlphaFoldDB" id="A0A511BLI0"/>
<proteinExistence type="predicted"/>
<dbReference type="Proteomes" id="UP000321405">
    <property type="component" value="Unassembled WGS sequence"/>
</dbReference>
<gene>
    <name evidence="2" type="ORF">SSA02_02680</name>
</gene>
<dbReference type="PANTHER" id="PTHR31956">
    <property type="entry name" value="NON-SPECIFIC PHOSPHOLIPASE C4-RELATED"/>
    <property type="match status" value="1"/>
</dbReference>
<dbReference type="PANTHER" id="PTHR31956:SF1">
    <property type="entry name" value="NON-SPECIFIC PHOSPHOLIPASE C1"/>
    <property type="match status" value="1"/>
</dbReference>
<evidence type="ECO:0000313" key="3">
    <source>
        <dbReference type="Proteomes" id="UP000321405"/>
    </source>
</evidence>
<keyword evidence="3" id="KW-1185">Reference proteome</keyword>
<organism evidence="2 3">
    <name type="scientific">Swaminathania salitolerans</name>
    <dbReference type="NCBI Taxonomy" id="182838"/>
    <lineage>
        <taxon>Bacteria</taxon>
        <taxon>Pseudomonadati</taxon>
        <taxon>Pseudomonadota</taxon>
        <taxon>Alphaproteobacteria</taxon>
        <taxon>Acetobacterales</taxon>
        <taxon>Acetobacteraceae</taxon>
        <taxon>Swaminathania</taxon>
    </lineage>
</organism>
<dbReference type="OrthoDB" id="9770871at2"/>
<keyword evidence="1" id="KW-0378">Hydrolase</keyword>
<accession>A0A511BLI0</accession>
<dbReference type="InterPro" id="IPR017850">
    <property type="entry name" value="Alkaline_phosphatase_core_sf"/>
</dbReference>
<dbReference type="GO" id="GO:0042578">
    <property type="term" value="F:phosphoric ester hydrolase activity"/>
    <property type="evidence" value="ECO:0007669"/>
    <property type="project" value="UniProtKB-ARBA"/>
</dbReference>
<dbReference type="InterPro" id="IPR007312">
    <property type="entry name" value="Phosphoesterase"/>
</dbReference>
<dbReference type="CDD" id="cd16013">
    <property type="entry name" value="AcpA"/>
    <property type="match status" value="1"/>
</dbReference>